<reference evidence="1" key="1">
    <citation type="submission" date="2022-04" db="EMBL/GenBank/DDBJ databases">
        <title>A functionally conserved STORR gene fusion in Papaver species that diverged 16.8 million years ago.</title>
        <authorList>
            <person name="Catania T."/>
        </authorList>
    </citation>
    <scope>NUCLEOTIDE SEQUENCE</scope>
    <source>
        <strain evidence="1">S-188037</strain>
    </source>
</reference>
<name>A0AAD4SNV8_9MAGN</name>
<sequence length="96" mass="10614">MSTSSYISFEVCAEVGVAKAGNLEDSGSLALDNCEHHRIEGMWCFIRSICSLFPSDNVRCFFLWVIIKPTPFYAENDLMSCQTVGHGGLSCVGYHI</sequence>
<protein>
    <submittedName>
        <fullName evidence="1">Uncharacterized protein</fullName>
    </submittedName>
</protein>
<comment type="caution">
    <text evidence="1">The sequence shown here is derived from an EMBL/GenBank/DDBJ whole genome shotgun (WGS) entry which is preliminary data.</text>
</comment>
<dbReference type="AlphaFoldDB" id="A0AAD4SNV8"/>
<keyword evidence="2" id="KW-1185">Reference proteome</keyword>
<gene>
    <name evidence="1" type="ORF">MKW98_005691</name>
</gene>
<evidence type="ECO:0000313" key="1">
    <source>
        <dbReference type="EMBL" id="KAI3912771.1"/>
    </source>
</evidence>
<organism evidence="1 2">
    <name type="scientific">Papaver atlanticum</name>
    <dbReference type="NCBI Taxonomy" id="357466"/>
    <lineage>
        <taxon>Eukaryota</taxon>
        <taxon>Viridiplantae</taxon>
        <taxon>Streptophyta</taxon>
        <taxon>Embryophyta</taxon>
        <taxon>Tracheophyta</taxon>
        <taxon>Spermatophyta</taxon>
        <taxon>Magnoliopsida</taxon>
        <taxon>Ranunculales</taxon>
        <taxon>Papaveraceae</taxon>
        <taxon>Papaveroideae</taxon>
        <taxon>Papaver</taxon>
    </lineage>
</organism>
<dbReference type="EMBL" id="JAJJMB010009609">
    <property type="protein sequence ID" value="KAI3912771.1"/>
    <property type="molecule type" value="Genomic_DNA"/>
</dbReference>
<accession>A0AAD4SNV8</accession>
<dbReference type="Proteomes" id="UP001202328">
    <property type="component" value="Unassembled WGS sequence"/>
</dbReference>
<proteinExistence type="predicted"/>
<evidence type="ECO:0000313" key="2">
    <source>
        <dbReference type="Proteomes" id="UP001202328"/>
    </source>
</evidence>